<evidence type="ECO:0000256" key="3">
    <source>
        <dbReference type="ARBA" id="ARBA00022692"/>
    </source>
</evidence>
<reference evidence="7 8" key="1">
    <citation type="journal article" date="2002" name="Genome Res.">
        <title>The genome of Methanosarcina acetivorans reveals extensive metabolic and physiological diversity.</title>
        <authorList>
            <person name="Galagan J.E."/>
            <person name="Nusbaum C."/>
            <person name="Roy A."/>
            <person name="Endrizzi M.G."/>
            <person name="Macdonald P."/>
            <person name="FitzHugh W."/>
            <person name="Calvo S."/>
            <person name="Engels R."/>
            <person name="Smirnov S."/>
            <person name="Atnoor D."/>
            <person name="Brown A."/>
            <person name="Allen N."/>
            <person name="Naylor J."/>
            <person name="Stange-Thomann N."/>
            <person name="DeArellano K."/>
            <person name="Johnson R."/>
            <person name="Linton L."/>
            <person name="McEwan P."/>
            <person name="McKernan K."/>
            <person name="Talamas J."/>
            <person name="Tirrell A."/>
            <person name="Ye W."/>
            <person name="Zimmer A."/>
            <person name="Barber R.D."/>
            <person name="Cann I."/>
            <person name="Graham D.E."/>
            <person name="Grahame D.A."/>
            <person name="Guss A."/>
            <person name="Hedderich R."/>
            <person name="Ingram-Smith C."/>
            <person name="Kuettner C.H."/>
            <person name="Krzycki J.A."/>
            <person name="Leigh J.A."/>
            <person name="Li W."/>
            <person name="Liu J."/>
            <person name="Mukhopadhyay B."/>
            <person name="Reeve J.N."/>
            <person name="Smith K."/>
            <person name="Springer T.A."/>
            <person name="Umayam L.A."/>
            <person name="White O."/>
            <person name="White R.H."/>
            <person name="de Macario E.C."/>
            <person name="Ferry J.G."/>
            <person name="Jarrell K.F."/>
            <person name="Jing H."/>
            <person name="Macario A.J.L."/>
            <person name="Paulsen I."/>
            <person name="Pritchett M."/>
            <person name="Sowers K.R."/>
            <person name="Swanson R.V."/>
            <person name="Zinder S.H."/>
            <person name="Lander E."/>
            <person name="Metcalf W.W."/>
            <person name="Birren B."/>
        </authorList>
    </citation>
    <scope>NUCLEOTIDE SEQUENCE [LARGE SCALE GENOMIC DNA]</scope>
    <source>
        <strain evidence="8">ATCC 35395 / DSM 2834 / JCM 12185 / C2A</strain>
    </source>
</reference>
<organism evidence="7 8">
    <name type="scientific">Methanosarcina acetivorans (strain ATCC 35395 / DSM 2834 / JCM 12185 / C2A)</name>
    <dbReference type="NCBI Taxonomy" id="188937"/>
    <lineage>
        <taxon>Archaea</taxon>
        <taxon>Methanobacteriati</taxon>
        <taxon>Methanobacteriota</taxon>
        <taxon>Stenosarchaea group</taxon>
        <taxon>Methanomicrobia</taxon>
        <taxon>Methanosarcinales</taxon>
        <taxon>Methanosarcinaceae</taxon>
        <taxon>Methanosarcina</taxon>
    </lineage>
</organism>
<evidence type="ECO:0000256" key="5">
    <source>
        <dbReference type="ARBA" id="ARBA00023136"/>
    </source>
</evidence>
<evidence type="ECO:0000256" key="6">
    <source>
        <dbReference type="SAM" id="Phobius"/>
    </source>
</evidence>
<keyword evidence="5 6" id="KW-0472">Membrane</keyword>
<accession>Q8TUG4</accession>
<evidence type="ECO:0000313" key="7">
    <source>
        <dbReference type="EMBL" id="AAM03557.1"/>
    </source>
</evidence>
<feature type="transmembrane region" description="Helical" evidence="6">
    <location>
        <begin position="136"/>
        <end position="156"/>
    </location>
</feature>
<feature type="transmembrane region" description="Helical" evidence="6">
    <location>
        <begin position="163"/>
        <end position="181"/>
    </location>
</feature>
<dbReference type="PANTHER" id="PTHR30178:SF3">
    <property type="entry name" value="SUCCINATE-ACETATE_PROTON SYMPORTER SATP"/>
    <property type="match status" value="1"/>
</dbReference>
<dbReference type="Pfam" id="PF01184">
    <property type="entry name" value="Gpr1_Fun34_YaaH"/>
    <property type="match status" value="1"/>
</dbReference>
<dbReference type="GO" id="GO:0071422">
    <property type="term" value="P:succinate transmembrane transport"/>
    <property type="evidence" value="ECO:0000318"/>
    <property type="project" value="GO_Central"/>
</dbReference>
<evidence type="ECO:0000256" key="1">
    <source>
        <dbReference type="ARBA" id="ARBA00004141"/>
    </source>
</evidence>
<dbReference type="InterPro" id="IPR000791">
    <property type="entry name" value="Gpr1/Fun34/SatP-like"/>
</dbReference>
<dbReference type="InParanoid" id="Q8TUG4"/>
<dbReference type="AlphaFoldDB" id="Q8TUG4"/>
<evidence type="ECO:0000313" key="8">
    <source>
        <dbReference type="Proteomes" id="UP000002487"/>
    </source>
</evidence>
<dbReference type="InterPro" id="IPR047623">
    <property type="entry name" value="SatP"/>
</dbReference>
<keyword evidence="3 6" id="KW-0812">Transmembrane</keyword>
<feature type="transmembrane region" description="Helical" evidence="6">
    <location>
        <begin position="76"/>
        <end position="96"/>
    </location>
</feature>
<protein>
    <submittedName>
        <fullName evidence="7">GPR1/FUN34/yaaH family protein</fullName>
    </submittedName>
</protein>
<evidence type="ECO:0000256" key="4">
    <source>
        <dbReference type="ARBA" id="ARBA00022989"/>
    </source>
</evidence>
<dbReference type="EMBL" id="AE010299">
    <property type="protein sequence ID" value="AAM03557.1"/>
    <property type="molecule type" value="Genomic_DNA"/>
</dbReference>
<dbReference type="Proteomes" id="UP000002487">
    <property type="component" value="Chromosome"/>
</dbReference>
<comment type="subcellular location">
    <subcellularLocation>
        <location evidence="1">Membrane</location>
        <topology evidence="1">Multi-pass membrane protein</topology>
    </subcellularLocation>
</comment>
<feature type="transmembrane region" description="Helical" evidence="6">
    <location>
        <begin position="51"/>
        <end position="70"/>
    </location>
</feature>
<keyword evidence="8" id="KW-1185">Reference proteome</keyword>
<dbReference type="HOGENOM" id="CLU_051062_3_0_2"/>
<dbReference type="GO" id="GO:0005886">
    <property type="term" value="C:plasma membrane"/>
    <property type="evidence" value="ECO:0000318"/>
    <property type="project" value="GO_Central"/>
</dbReference>
<dbReference type="GO" id="GO:0035433">
    <property type="term" value="P:acetate transmembrane transport"/>
    <property type="evidence" value="ECO:0000318"/>
    <property type="project" value="GO_Central"/>
</dbReference>
<dbReference type="KEGG" id="mac:MA_0103"/>
<sequence length="224" mass="24059">MKISIESRISVESKTSIKIPEKIRGVILMVEAQEIVADVHVKDRTANPSPLGFTGLGLSATLLSLSYIGLYPVDSMIVSMAIFLGGFAQVFAGLMAWKKGSVFGGTAFCAFGLFWFSLAGLILLPAIGWIEGPEPMSLATYLFFWGVYTFVMLIATLKLGSKAIMFIFLTLFVLFILLAIVNATENAGLLVVAGYVGLLLGLSSLYTALGEVLNDAYGRKVVPI</sequence>
<evidence type="ECO:0000256" key="2">
    <source>
        <dbReference type="ARBA" id="ARBA00005587"/>
    </source>
</evidence>
<dbReference type="PANTHER" id="PTHR30178">
    <property type="entry name" value="INNER MEMBRANE PROTEIN YAAH"/>
    <property type="match status" value="1"/>
</dbReference>
<name>Q8TUG4_METAC</name>
<dbReference type="EnsemblBacteria" id="AAM03557">
    <property type="protein sequence ID" value="AAM03557"/>
    <property type="gene ID" value="MA_0103"/>
</dbReference>
<comment type="similarity">
    <text evidence="2">Belongs to the acetate uptake transporter (AceTr) (TC 2.A.96) family.</text>
</comment>
<proteinExistence type="inferred from homology"/>
<dbReference type="GO" id="GO:0015360">
    <property type="term" value="F:acetate:proton symporter activity"/>
    <property type="evidence" value="ECO:0000318"/>
    <property type="project" value="GO_Central"/>
</dbReference>
<keyword evidence="4 6" id="KW-1133">Transmembrane helix</keyword>
<gene>
    <name evidence="7" type="ordered locus">MA_0103</name>
</gene>
<feature type="transmembrane region" description="Helical" evidence="6">
    <location>
        <begin position="187"/>
        <end position="209"/>
    </location>
</feature>
<dbReference type="PhylomeDB" id="Q8TUG4"/>
<dbReference type="NCBIfam" id="NF038013">
    <property type="entry name" value="AceTr_1"/>
    <property type="match status" value="1"/>
</dbReference>
<feature type="transmembrane region" description="Helical" evidence="6">
    <location>
        <begin position="108"/>
        <end position="130"/>
    </location>
</feature>